<comment type="caution">
    <text evidence="2">The sequence shown here is derived from an EMBL/GenBank/DDBJ whole genome shotgun (WGS) entry which is preliminary data.</text>
</comment>
<dbReference type="OrthoDB" id="10513761at2759"/>
<dbReference type="EMBL" id="CAKOFQ010006725">
    <property type="protein sequence ID" value="CAH1965435.1"/>
    <property type="molecule type" value="Genomic_DNA"/>
</dbReference>
<gene>
    <name evidence="2" type="ORF">ACAOBT_LOCUS6325</name>
</gene>
<feature type="transmembrane region" description="Helical" evidence="1">
    <location>
        <begin position="21"/>
        <end position="38"/>
    </location>
</feature>
<accession>A0A9P0K828</accession>
<keyword evidence="1" id="KW-1133">Transmembrane helix</keyword>
<keyword evidence="3" id="KW-1185">Reference proteome</keyword>
<evidence type="ECO:0000256" key="1">
    <source>
        <dbReference type="SAM" id="Phobius"/>
    </source>
</evidence>
<dbReference type="Proteomes" id="UP001152888">
    <property type="component" value="Unassembled WGS sequence"/>
</dbReference>
<sequence length="102" mass="11560">MFSKIAGVWLEPETSSTRKRVFFILIIKTIMGELLLLVPHMAMLINNSVGILEIAILIYNRAKLAELKCLLQSESFEYEECNSANIVENSKTTFFGWKKSGS</sequence>
<keyword evidence="1" id="KW-0472">Membrane</keyword>
<reference evidence="2" key="1">
    <citation type="submission" date="2022-03" db="EMBL/GenBank/DDBJ databases">
        <authorList>
            <person name="Sayadi A."/>
        </authorList>
    </citation>
    <scope>NUCLEOTIDE SEQUENCE</scope>
</reference>
<evidence type="ECO:0000313" key="3">
    <source>
        <dbReference type="Proteomes" id="UP001152888"/>
    </source>
</evidence>
<name>A0A9P0K828_ACAOB</name>
<proteinExistence type="predicted"/>
<dbReference type="AlphaFoldDB" id="A0A9P0K828"/>
<protein>
    <submittedName>
        <fullName evidence="2">Uncharacterized protein</fullName>
    </submittedName>
</protein>
<organism evidence="2 3">
    <name type="scientific">Acanthoscelides obtectus</name>
    <name type="common">Bean weevil</name>
    <name type="synonym">Bruchus obtectus</name>
    <dbReference type="NCBI Taxonomy" id="200917"/>
    <lineage>
        <taxon>Eukaryota</taxon>
        <taxon>Metazoa</taxon>
        <taxon>Ecdysozoa</taxon>
        <taxon>Arthropoda</taxon>
        <taxon>Hexapoda</taxon>
        <taxon>Insecta</taxon>
        <taxon>Pterygota</taxon>
        <taxon>Neoptera</taxon>
        <taxon>Endopterygota</taxon>
        <taxon>Coleoptera</taxon>
        <taxon>Polyphaga</taxon>
        <taxon>Cucujiformia</taxon>
        <taxon>Chrysomeloidea</taxon>
        <taxon>Chrysomelidae</taxon>
        <taxon>Bruchinae</taxon>
        <taxon>Bruchini</taxon>
        <taxon>Acanthoscelides</taxon>
    </lineage>
</organism>
<evidence type="ECO:0000313" key="2">
    <source>
        <dbReference type="EMBL" id="CAH1965435.1"/>
    </source>
</evidence>
<keyword evidence="1" id="KW-0812">Transmembrane</keyword>